<comment type="caution">
    <text evidence="1">The sequence shown here is derived from an EMBL/GenBank/DDBJ whole genome shotgun (WGS) entry which is preliminary data.</text>
</comment>
<gene>
    <name evidence="1" type="ORF">VKT23_001488</name>
</gene>
<organism evidence="1 2">
    <name type="scientific">Marasmiellus scandens</name>
    <dbReference type="NCBI Taxonomy" id="2682957"/>
    <lineage>
        <taxon>Eukaryota</taxon>
        <taxon>Fungi</taxon>
        <taxon>Dikarya</taxon>
        <taxon>Basidiomycota</taxon>
        <taxon>Agaricomycotina</taxon>
        <taxon>Agaricomycetes</taxon>
        <taxon>Agaricomycetidae</taxon>
        <taxon>Agaricales</taxon>
        <taxon>Marasmiineae</taxon>
        <taxon>Omphalotaceae</taxon>
        <taxon>Marasmiellus</taxon>
    </lineage>
</organism>
<accession>A0ABR1JZ04</accession>
<evidence type="ECO:0000313" key="2">
    <source>
        <dbReference type="Proteomes" id="UP001498398"/>
    </source>
</evidence>
<reference evidence="1 2" key="1">
    <citation type="submission" date="2024-01" db="EMBL/GenBank/DDBJ databases">
        <title>A draft genome for the cacao thread blight pathogen Marasmiellus scandens.</title>
        <authorList>
            <person name="Baruah I.K."/>
            <person name="Leung J."/>
            <person name="Bukari Y."/>
            <person name="Amoako-Attah I."/>
            <person name="Meinhardt L.W."/>
            <person name="Bailey B.A."/>
            <person name="Cohen S.P."/>
        </authorList>
    </citation>
    <scope>NUCLEOTIDE SEQUENCE [LARGE SCALE GENOMIC DNA]</scope>
    <source>
        <strain evidence="1 2">GH-19</strain>
    </source>
</reference>
<keyword evidence="2" id="KW-1185">Reference proteome</keyword>
<protein>
    <submittedName>
        <fullName evidence="1">Uncharacterized protein</fullName>
    </submittedName>
</protein>
<sequence length="119" mass="13051">MPTPNPYTLAPTVYSRILEIVPGLHATPPVLPSFISKDFPPSPESGYTLTIHVGVAQSHSALNRLVTRRVVINLVVKEEEGEDGSSMSVRGLAGERHNMFPERLQVEMEDCAWDGKAIV</sequence>
<proteinExistence type="predicted"/>
<dbReference type="EMBL" id="JBANRG010000002">
    <property type="protein sequence ID" value="KAK7470051.1"/>
    <property type="molecule type" value="Genomic_DNA"/>
</dbReference>
<name>A0ABR1JZ04_9AGAR</name>
<evidence type="ECO:0000313" key="1">
    <source>
        <dbReference type="EMBL" id="KAK7470051.1"/>
    </source>
</evidence>
<dbReference type="Proteomes" id="UP001498398">
    <property type="component" value="Unassembled WGS sequence"/>
</dbReference>